<accession>A0ABW3CIK0</accession>
<dbReference type="EMBL" id="JBHTIR010002869">
    <property type="protein sequence ID" value="MFD0854345.1"/>
    <property type="molecule type" value="Genomic_DNA"/>
</dbReference>
<dbReference type="Proteomes" id="UP001597083">
    <property type="component" value="Unassembled WGS sequence"/>
</dbReference>
<dbReference type="InterPro" id="IPR026487">
    <property type="entry name" value="CHP04141"/>
</dbReference>
<feature type="non-terminal residue" evidence="1">
    <location>
        <position position="1"/>
    </location>
</feature>
<evidence type="ECO:0000313" key="1">
    <source>
        <dbReference type="EMBL" id="MFD0854345.1"/>
    </source>
</evidence>
<proteinExistence type="predicted"/>
<sequence length="248" mass="27712">LDALRDGNVLICADDHGRQVITKSRADHWVEASVTLDGREYFLIEGDWYEGGAEYFATVRRQIAALFRDPPGLLLPAWPAVLKPPPGSRKRGETLYNEWVEDTEGRARYLNLDTEGVRTVFHGPKGFEACDLLGPGNELVHVKAGKGTSPFSHLFNQALISTEALCLYPDVRQEFGDRVQKVSRGARSLPDGWRPQKVVLAMKVDRQTPLTAETLFPHAQIALVHLANTLESRYGVELEVVPIRREST</sequence>
<comment type="caution">
    <text evidence="1">The sequence shown here is derived from an EMBL/GenBank/DDBJ whole genome shotgun (WGS) entry which is preliminary data.</text>
</comment>
<dbReference type="NCBIfam" id="TIGR04141">
    <property type="entry name" value="TIGR04141 family sporadically distributed protein"/>
    <property type="match status" value="1"/>
</dbReference>
<name>A0ABW3CIK0_9ACTN</name>
<protein>
    <submittedName>
        <fullName evidence="1">DUF6119 family protein</fullName>
    </submittedName>
</protein>
<keyword evidence="2" id="KW-1185">Reference proteome</keyword>
<organism evidence="1 2">
    <name type="scientific">Actinomadura adrarensis</name>
    <dbReference type="NCBI Taxonomy" id="1819600"/>
    <lineage>
        <taxon>Bacteria</taxon>
        <taxon>Bacillati</taxon>
        <taxon>Actinomycetota</taxon>
        <taxon>Actinomycetes</taxon>
        <taxon>Streptosporangiales</taxon>
        <taxon>Thermomonosporaceae</taxon>
        <taxon>Actinomadura</taxon>
    </lineage>
</organism>
<dbReference type="Pfam" id="PF19614">
    <property type="entry name" value="DUF6119"/>
    <property type="match status" value="1"/>
</dbReference>
<gene>
    <name evidence="1" type="ORF">ACFQ07_19055</name>
</gene>
<reference evidence="2" key="1">
    <citation type="journal article" date="2019" name="Int. J. Syst. Evol. Microbiol.">
        <title>The Global Catalogue of Microorganisms (GCM) 10K type strain sequencing project: providing services to taxonomists for standard genome sequencing and annotation.</title>
        <authorList>
            <consortium name="The Broad Institute Genomics Platform"/>
            <consortium name="The Broad Institute Genome Sequencing Center for Infectious Disease"/>
            <person name="Wu L."/>
            <person name="Ma J."/>
        </authorList>
    </citation>
    <scope>NUCLEOTIDE SEQUENCE [LARGE SCALE GENOMIC DNA]</scope>
    <source>
        <strain evidence="2">JCM 31696</strain>
    </source>
</reference>
<evidence type="ECO:0000313" key="2">
    <source>
        <dbReference type="Proteomes" id="UP001597083"/>
    </source>
</evidence>